<dbReference type="AlphaFoldDB" id="A0AAV7PHK8"/>
<keyword evidence="2" id="KW-1185">Reference proteome</keyword>
<sequence length="114" mass="13100">MCQHNRPYQVSQTIKTCQKSQLVHCRAEIHQTQLAATRKEVAHQQRDRRTSTYKTALNQYNCLLKETKKYALADLIEISTNRSKELFAIVKEFTNPAATKIDITSSQELCDTLA</sequence>
<organism evidence="1 2">
    <name type="scientific">Pleurodeles waltl</name>
    <name type="common">Iberian ribbed newt</name>
    <dbReference type="NCBI Taxonomy" id="8319"/>
    <lineage>
        <taxon>Eukaryota</taxon>
        <taxon>Metazoa</taxon>
        <taxon>Chordata</taxon>
        <taxon>Craniata</taxon>
        <taxon>Vertebrata</taxon>
        <taxon>Euteleostomi</taxon>
        <taxon>Amphibia</taxon>
        <taxon>Batrachia</taxon>
        <taxon>Caudata</taxon>
        <taxon>Salamandroidea</taxon>
        <taxon>Salamandridae</taxon>
        <taxon>Pleurodelinae</taxon>
        <taxon>Pleurodeles</taxon>
    </lineage>
</organism>
<protein>
    <submittedName>
        <fullName evidence="1">Uncharacterized protein</fullName>
    </submittedName>
</protein>
<name>A0AAV7PHK8_PLEWA</name>
<evidence type="ECO:0000313" key="1">
    <source>
        <dbReference type="EMBL" id="KAJ1127797.1"/>
    </source>
</evidence>
<gene>
    <name evidence="1" type="ORF">NDU88_006190</name>
</gene>
<evidence type="ECO:0000313" key="2">
    <source>
        <dbReference type="Proteomes" id="UP001066276"/>
    </source>
</evidence>
<dbReference type="Proteomes" id="UP001066276">
    <property type="component" value="Chromosome 7"/>
</dbReference>
<proteinExistence type="predicted"/>
<accession>A0AAV7PHK8</accession>
<dbReference type="EMBL" id="JANPWB010000011">
    <property type="protein sequence ID" value="KAJ1127797.1"/>
    <property type="molecule type" value="Genomic_DNA"/>
</dbReference>
<reference evidence="1" key="1">
    <citation type="journal article" date="2022" name="bioRxiv">
        <title>Sequencing and chromosome-scale assembly of the giantPleurodeles waltlgenome.</title>
        <authorList>
            <person name="Brown T."/>
            <person name="Elewa A."/>
            <person name="Iarovenko S."/>
            <person name="Subramanian E."/>
            <person name="Araus A.J."/>
            <person name="Petzold A."/>
            <person name="Susuki M."/>
            <person name="Suzuki K.-i.T."/>
            <person name="Hayashi T."/>
            <person name="Toyoda A."/>
            <person name="Oliveira C."/>
            <person name="Osipova E."/>
            <person name="Leigh N.D."/>
            <person name="Simon A."/>
            <person name="Yun M.H."/>
        </authorList>
    </citation>
    <scope>NUCLEOTIDE SEQUENCE</scope>
    <source>
        <strain evidence="1">20211129_DDA</strain>
        <tissue evidence="1">Liver</tissue>
    </source>
</reference>
<comment type="caution">
    <text evidence="1">The sequence shown here is derived from an EMBL/GenBank/DDBJ whole genome shotgun (WGS) entry which is preliminary data.</text>
</comment>